<sequence length="413" mass="44827">MSTKSNNEQPKKKKPIQHLIGGGIAGFVESSVCHPLDTIKTRMQLRRQTTTKTEVAKRMEGKALGSLRDASNKKETVIVKPNLDGKSAGSAPSSAFHDVGWKQRVPVGAANTSSASTAIKAAAEVSSSGPVVATLGPFGTARRIVSREGPLALYKGLTAVYTGIIPKMAIRFVSFEWYRDILGGWYNQYSGSSSAAPPPPSVTFTAGLLSGLTEAVAIVTPAEVCKIRMQSQYHSLMDPSQRQHAKYRNVAQTAMLIVKEEGVGALYKGVVPTMLRQGCNQAVNFTVYNWSKKMILNWKKSKVEKSGGDVSAVTLDHWQSLVLGGLSGGMGPLVNNPLDVVKTRMQKQVVHAGKEPKYKSLTQSCVVIAKEEGIKALWKGITPRLMRIMPGQAITFMTYEAVSERMEKLGWFD</sequence>
<dbReference type="Proteomes" id="UP001530400">
    <property type="component" value="Unassembled WGS sequence"/>
</dbReference>
<evidence type="ECO:0000256" key="9">
    <source>
        <dbReference type="PROSITE-ProRule" id="PRU00282"/>
    </source>
</evidence>
<feature type="repeat" description="Solcar" evidence="9">
    <location>
        <begin position="13"/>
        <end position="181"/>
    </location>
</feature>
<evidence type="ECO:0000256" key="5">
    <source>
        <dbReference type="ARBA" id="ARBA00022737"/>
    </source>
</evidence>
<evidence type="ECO:0000313" key="12">
    <source>
        <dbReference type="Proteomes" id="UP001530400"/>
    </source>
</evidence>
<feature type="repeat" description="Solcar" evidence="9">
    <location>
        <begin position="315"/>
        <end position="405"/>
    </location>
</feature>
<dbReference type="InterPro" id="IPR049563">
    <property type="entry name" value="TXTP-like"/>
</dbReference>
<dbReference type="PROSITE" id="PS50920">
    <property type="entry name" value="SOLCAR"/>
    <property type="match status" value="3"/>
</dbReference>
<dbReference type="PANTHER" id="PTHR45788">
    <property type="entry name" value="SUCCINATE/FUMARATE MITOCHONDRIAL TRANSPORTER-RELATED"/>
    <property type="match status" value="1"/>
</dbReference>
<evidence type="ECO:0000256" key="3">
    <source>
        <dbReference type="ARBA" id="ARBA00022448"/>
    </source>
</evidence>
<gene>
    <name evidence="11" type="ORF">ACHAWO_004101</name>
</gene>
<organism evidence="11 12">
    <name type="scientific">Cyclotella atomus</name>
    <dbReference type="NCBI Taxonomy" id="382360"/>
    <lineage>
        <taxon>Eukaryota</taxon>
        <taxon>Sar</taxon>
        <taxon>Stramenopiles</taxon>
        <taxon>Ochrophyta</taxon>
        <taxon>Bacillariophyta</taxon>
        <taxon>Coscinodiscophyceae</taxon>
        <taxon>Thalassiosirophycidae</taxon>
        <taxon>Stephanodiscales</taxon>
        <taxon>Stephanodiscaceae</taxon>
        <taxon>Cyclotella</taxon>
    </lineage>
</organism>
<evidence type="ECO:0000256" key="7">
    <source>
        <dbReference type="ARBA" id="ARBA00023128"/>
    </source>
</evidence>
<comment type="caution">
    <text evidence="11">The sequence shown here is derived from an EMBL/GenBank/DDBJ whole genome shotgun (WGS) entry which is preliminary data.</text>
</comment>
<evidence type="ECO:0000256" key="6">
    <source>
        <dbReference type="ARBA" id="ARBA00022989"/>
    </source>
</evidence>
<dbReference type="InterPro" id="IPR023395">
    <property type="entry name" value="MCP_dom_sf"/>
</dbReference>
<dbReference type="AlphaFoldDB" id="A0ABD3PJS1"/>
<keyword evidence="12" id="KW-1185">Reference proteome</keyword>
<evidence type="ECO:0000313" key="11">
    <source>
        <dbReference type="EMBL" id="KAL3786615.1"/>
    </source>
</evidence>
<dbReference type="GO" id="GO:0031966">
    <property type="term" value="C:mitochondrial membrane"/>
    <property type="evidence" value="ECO:0007669"/>
    <property type="project" value="UniProtKB-SubCell"/>
</dbReference>
<dbReference type="Pfam" id="PF00153">
    <property type="entry name" value="Mito_carr"/>
    <property type="match status" value="4"/>
</dbReference>
<keyword evidence="7" id="KW-0496">Mitochondrion</keyword>
<name>A0ABD3PJS1_9STRA</name>
<evidence type="ECO:0000256" key="2">
    <source>
        <dbReference type="ARBA" id="ARBA00006375"/>
    </source>
</evidence>
<dbReference type="SUPFAM" id="SSF103506">
    <property type="entry name" value="Mitochondrial carrier"/>
    <property type="match status" value="1"/>
</dbReference>
<protein>
    <submittedName>
        <fullName evidence="11">Uncharacterized protein</fullName>
    </submittedName>
</protein>
<proteinExistence type="inferred from homology"/>
<keyword evidence="3 10" id="KW-0813">Transport</keyword>
<evidence type="ECO:0000256" key="1">
    <source>
        <dbReference type="ARBA" id="ARBA00004225"/>
    </source>
</evidence>
<keyword evidence="5" id="KW-0677">Repeat</keyword>
<comment type="subcellular location">
    <subcellularLocation>
        <location evidence="1">Mitochondrion membrane</location>
        <topology evidence="1">Multi-pass membrane protein</topology>
    </subcellularLocation>
</comment>
<keyword evidence="4 9" id="KW-0812">Transmembrane</keyword>
<evidence type="ECO:0000256" key="4">
    <source>
        <dbReference type="ARBA" id="ARBA00022692"/>
    </source>
</evidence>
<dbReference type="PANTHER" id="PTHR45788:SF2">
    <property type="entry name" value="SUCCINATE_FUMARATE MITOCHONDRIAL TRANSPORTER"/>
    <property type="match status" value="1"/>
</dbReference>
<dbReference type="InterPro" id="IPR018108">
    <property type="entry name" value="MCP_transmembrane"/>
</dbReference>
<reference evidence="11 12" key="1">
    <citation type="submission" date="2024-10" db="EMBL/GenBank/DDBJ databases">
        <title>Updated reference genomes for cyclostephanoid diatoms.</title>
        <authorList>
            <person name="Roberts W.R."/>
            <person name="Alverson A.J."/>
        </authorList>
    </citation>
    <scope>NUCLEOTIDE SEQUENCE [LARGE SCALE GENOMIC DNA]</scope>
    <source>
        <strain evidence="11 12">AJA010-31</strain>
    </source>
</reference>
<keyword evidence="6" id="KW-1133">Transmembrane helix</keyword>
<evidence type="ECO:0000256" key="8">
    <source>
        <dbReference type="ARBA" id="ARBA00023136"/>
    </source>
</evidence>
<feature type="repeat" description="Solcar" evidence="9">
    <location>
        <begin position="198"/>
        <end position="294"/>
    </location>
</feature>
<accession>A0ABD3PJS1</accession>
<dbReference type="EMBL" id="JALLPJ020000642">
    <property type="protein sequence ID" value="KAL3786615.1"/>
    <property type="molecule type" value="Genomic_DNA"/>
</dbReference>
<evidence type="ECO:0000256" key="10">
    <source>
        <dbReference type="RuleBase" id="RU000488"/>
    </source>
</evidence>
<keyword evidence="8 9" id="KW-0472">Membrane</keyword>
<dbReference type="Gene3D" id="1.50.40.10">
    <property type="entry name" value="Mitochondrial carrier domain"/>
    <property type="match status" value="2"/>
</dbReference>
<comment type="similarity">
    <text evidence="2 10">Belongs to the mitochondrial carrier (TC 2.A.29) family.</text>
</comment>